<dbReference type="NCBIfam" id="NF011443">
    <property type="entry name" value="PRK14869.1-5"/>
    <property type="match status" value="1"/>
</dbReference>
<keyword evidence="3" id="KW-0479">Metal-binding</keyword>
<dbReference type="InterPro" id="IPR038222">
    <property type="entry name" value="DHHA2_dom_sf"/>
</dbReference>
<dbReference type="STRING" id="1121316.SAMN02745207_00955"/>
<evidence type="ECO:0000313" key="11">
    <source>
        <dbReference type="Proteomes" id="UP000184447"/>
    </source>
</evidence>
<dbReference type="Pfam" id="PF01368">
    <property type="entry name" value="DHH"/>
    <property type="match status" value="1"/>
</dbReference>
<dbReference type="NCBIfam" id="NF003877">
    <property type="entry name" value="PRK05427.1"/>
    <property type="match status" value="1"/>
</dbReference>
<evidence type="ECO:0000313" key="10">
    <source>
        <dbReference type="EMBL" id="SHH38290.1"/>
    </source>
</evidence>
<dbReference type="Gene3D" id="3.90.1640.10">
    <property type="entry name" value="inorganic pyrophosphatase (n-terminal core)"/>
    <property type="match status" value="1"/>
</dbReference>
<dbReference type="EMBL" id="FQXM01000004">
    <property type="protein sequence ID" value="SHH38290.1"/>
    <property type="molecule type" value="Genomic_DNA"/>
</dbReference>
<dbReference type="Pfam" id="PF02833">
    <property type="entry name" value="DHHA2"/>
    <property type="match status" value="1"/>
</dbReference>
<dbReference type="GO" id="GO:0004427">
    <property type="term" value="F:inorganic diphosphate phosphatase activity"/>
    <property type="evidence" value="ECO:0007669"/>
    <property type="project" value="UniProtKB-EC"/>
</dbReference>
<evidence type="ECO:0000256" key="4">
    <source>
        <dbReference type="ARBA" id="ARBA00022801"/>
    </source>
</evidence>
<dbReference type="InterPro" id="IPR010766">
    <property type="entry name" value="DRTGG"/>
</dbReference>
<organism evidence="10 11">
    <name type="scientific">Clostridium grantii DSM 8605</name>
    <dbReference type="NCBI Taxonomy" id="1121316"/>
    <lineage>
        <taxon>Bacteria</taxon>
        <taxon>Bacillati</taxon>
        <taxon>Bacillota</taxon>
        <taxon>Clostridia</taxon>
        <taxon>Eubacteriales</taxon>
        <taxon>Clostridiaceae</taxon>
        <taxon>Clostridium</taxon>
    </lineage>
</organism>
<evidence type="ECO:0000259" key="9">
    <source>
        <dbReference type="PROSITE" id="PS51371"/>
    </source>
</evidence>
<dbReference type="SUPFAM" id="SSF64182">
    <property type="entry name" value="DHH phosphoesterases"/>
    <property type="match status" value="1"/>
</dbReference>
<dbReference type="OrthoDB" id="9766150at2"/>
<protein>
    <recommendedName>
        <fullName evidence="2">inorganic diphosphatase</fullName>
        <ecNumber evidence="2">3.6.1.1</ecNumber>
    </recommendedName>
    <alternativeName>
        <fullName evidence="6">Pyrophosphate phospho-hydrolase</fullName>
    </alternativeName>
</protein>
<dbReference type="InterPro" id="IPR046342">
    <property type="entry name" value="CBS_dom_sf"/>
</dbReference>
<dbReference type="SMART" id="SM01131">
    <property type="entry name" value="DHHA2"/>
    <property type="match status" value="1"/>
</dbReference>
<dbReference type="SUPFAM" id="SSF75138">
    <property type="entry name" value="HprK N-terminal domain-like"/>
    <property type="match status" value="1"/>
</dbReference>
<dbReference type="Pfam" id="PF07085">
    <property type="entry name" value="DRTGG"/>
    <property type="match status" value="1"/>
</dbReference>
<sequence length="549" mass="61868">MKETYYICGHKNPDSDSICSAIAYAEFKNKTEDVTAVPIRLGELNKETEFILNYFDVSKPKLMETMKPQVRDLQMDKVPPISAEISLKTAWTIMKKEGTKAIPVVDPEGNFEGVVTLTDLTAAYMDIWNNYILGKSQTSYQNILDTLSGKEILNFEKVNSFKGKILVAAMEPTTANELIEDGDIVICGNRIDAIDTILNKNISLLILTGNFAPTEDILNKAKKLHCSIISTPHDTFTTSRLIIQSIPIKFVMSTDNLISFKNVEFIEDVRSVMARTRYRSYPVLDANNKVLGSISRYHLISQKKKKLILVDHNELSQSVHGVEEADIIEIIDHHRIADVQTGFPIYFRNEPVGSTSTIVATKFFENGIRPSRKIAGILASAIISDTLLFRSPTSTNIDKMILNRLANIANIDIEKFADEMFKAGTSIKGKSIEKIFNTDFKIFTLIERKIGVSQINTMNIEEFDSKKKELVDYIEKKATSENYDLLLFMITDIFKNGSCFIASGKEKEIISKAFNKELVNNEFYVDGILSRKKQVIPPITTTIESMNNK</sequence>
<dbReference type="GO" id="GO:0005737">
    <property type="term" value="C:cytoplasm"/>
    <property type="evidence" value="ECO:0007669"/>
    <property type="project" value="InterPro"/>
</dbReference>
<comment type="cofactor">
    <cofactor evidence="1">
        <name>Mn(2+)</name>
        <dbReference type="ChEBI" id="CHEBI:29035"/>
    </cofactor>
</comment>
<dbReference type="PANTHER" id="PTHR12112">
    <property type="entry name" value="BNIP - RELATED"/>
    <property type="match status" value="1"/>
</dbReference>
<dbReference type="GO" id="GO:0046872">
    <property type="term" value="F:metal ion binding"/>
    <property type="evidence" value="ECO:0007669"/>
    <property type="project" value="UniProtKB-KW"/>
</dbReference>
<dbReference type="SMART" id="SM00116">
    <property type="entry name" value="CBS"/>
    <property type="match status" value="2"/>
</dbReference>
<dbReference type="SUPFAM" id="SSF54631">
    <property type="entry name" value="CBS-domain pair"/>
    <property type="match status" value="1"/>
</dbReference>
<dbReference type="InterPro" id="IPR038763">
    <property type="entry name" value="DHH_sf"/>
</dbReference>
<dbReference type="Pfam" id="PF00571">
    <property type="entry name" value="CBS"/>
    <property type="match status" value="2"/>
</dbReference>
<feature type="domain" description="CBS" evidence="9">
    <location>
        <begin position="66"/>
        <end position="132"/>
    </location>
</feature>
<dbReference type="InterPro" id="IPR000644">
    <property type="entry name" value="CBS_dom"/>
</dbReference>
<dbReference type="Proteomes" id="UP000184447">
    <property type="component" value="Unassembled WGS sequence"/>
</dbReference>
<evidence type="ECO:0000256" key="3">
    <source>
        <dbReference type="ARBA" id="ARBA00022723"/>
    </source>
</evidence>
<comment type="catalytic activity">
    <reaction evidence="7">
        <text>diphosphate + H2O = 2 phosphate + H(+)</text>
        <dbReference type="Rhea" id="RHEA:24576"/>
        <dbReference type="ChEBI" id="CHEBI:15377"/>
        <dbReference type="ChEBI" id="CHEBI:15378"/>
        <dbReference type="ChEBI" id="CHEBI:33019"/>
        <dbReference type="ChEBI" id="CHEBI:43474"/>
        <dbReference type="EC" id="3.6.1.1"/>
    </reaction>
</comment>
<dbReference type="Gene3D" id="3.10.310.20">
    <property type="entry name" value="DHHA2 domain"/>
    <property type="match status" value="1"/>
</dbReference>
<dbReference type="NCBIfam" id="NF011442">
    <property type="entry name" value="PRK14869.1-4"/>
    <property type="match status" value="1"/>
</dbReference>
<dbReference type="InterPro" id="IPR028979">
    <property type="entry name" value="Ser_kin/Pase_Hpr-like_N_sf"/>
</dbReference>
<evidence type="ECO:0000256" key="5">
    <source>
        <dbReference type="ARBA" id="ARBA00023211"/>
    </source>
</evidence>
<keyword evidence="8" id="KW-0129">CBS domain</keyword>
<dbReference type="Gene3D" id="3.40.1390.20">
    <property type="entry name" value="HprK N-terminal domain-like"/>
    <property type="match status" value="1"/>
</dbReference>
<accession>A0A1M5SIQ8</accession>
<dbReference type="AlphaFoldDB" id="A0A1M5SIQ8"/>
<dbReference type="FunFam" id="3.90.1640.10:FF:000001">
    <property type="entry name" value="Probable manganese-dependent inorganic pyrophosphatase"/>
    <property type="match status" value="1"/>
</dbReference>
<proteinExistence type="predicted"/>
<evidence type="ECO:0000256" key="7">
    <source>
        <dbReference type="ARBA" id="ARBA00047820"/>
    </source>
</evidence>
<dbReference type="PANTHER" id="PTHR12112:SF22">
    <property type="entry name" value="MANGANESE-DEPENDENT INORGANIC PYROPHOSPHATASE-RELATED"/>
    <property type="match status" value="1"/>
</dbReference>
<keyword evidence="4" id="KW-0378">Hydrolase</keyword>
<dbReference type="Gene3D" id="3.10.580.10">
    <property type="entry name" value="CBS-domain"/>
    <property type="match status" value="1"/>
</dbReference>
<evidence type="ECO:0000256" key="2">
    <source>
        <dbReference type="ARBA" id="ARBA00012146"/>
    </source>
</evidence>
<dbReference type="PROSITE" id="PS51371">
    <property type="entry name" value="CBS"/>
    <property type="match status" value="2"/>
</dbReference>
<dbReference type="InterPro" id="IPR001667">
    <property type="entry name" value="DDH_dom"/>
</dbReference>
<gene>
    <name evidence="10" type="ORF">SAMN02745207_00955</name>
</gene>
<keyword evidence="11" id="KW-1185">Reference proteome</keyword>
<evidence type="ECO:0000256" key="6">
    <source>
        <dbReference type="ARBA" id="ARBA00032535"/>
    </source>
</evidence>
<keyword evidence="5" id="KW-0464">Manganese</keyword>
<feature type="domain" description="CBS" evidence="9">
    <location>
        <begin position="252"/>
        <end position="309"/>
    </location>
</feature>
<dbReference type="RefSeq" id="WP_073337283.1">
    <property type="nucleotide sequence ID" value="NZ_FQXM01000004.1"/>
</dbReference>
<name>A0A1M5SIQ8_9CLOT</name>
<evidence type="ECO:0000256" key="8">
    <source>
        <dbReference type="PROSITE-ProRule" id="PRU00703"/>
    </source>
</evidence>
<evidence type="ECO:0000256" key="1">
    <source>
        <dbReference type="ARBA" id="ARBA00001936"/>
    </source>
</evidence>
<dbReference type="NCBIfam" id="NF011441">
    <property type="entry name" value="PRK14869.1-3"/>
    <property type="match status" value="1"/>
</dbReference>
<reference evidence="10 11" key="1">
    <citation type="submission" date="2016-11" db="EMBL/GenBank/DDBJ databases">
        <authorList>
            <person name="Jaros S."/>
            <person name="Januszkiewicz K."/>
            <person name="Wedrychowicz H."/>
        </authorList>
    </citation>
    <scope>NUCLEOTIDE SEQUENCE [LARGE SCALE GENOMIC DNA]</scope>
    <source>
        <strain evidence="10 11">DSM 8605</strain>
    </source>
</reference>
<dbReference type="EC" id="3.6.1.1" evidence="2"/>
<dbReference type="InterPro" id="IPR004097">
    <property type="entry name" value="DHHA2"/>
</dbReference>